<dbReference type="AlphaFoldDB" id="A0A1G1YDV2"/>
<sequence length="164" mass="19078">MKILIFLHGTTIMHRNAAGKTQGERVQQSLDREESVLDYESYIPIGSAVEKLSNWKRQGAEIIYLGSHESEIDVERDKLVLRKYNFPEGEVLFRRDGESYKDIAERIIPDILIEDDCESIGGEKEMTITFVIPEIRQRIKSIVVKEFQGIDYLPDDVKFLRTWE</sequence>
<dbReference type="Proteomes" id="UP000177310">
    <property type="component" value="Unassembled WGS sequence"/>
</dbReference>
<reference evidence="1 2" key="1">
    <citation type="journal article" date="2016" name="Nat. Commun.">
        <title>Thousands of microbial genomes shed light on interconnected biogeochemical processes in an aquifer system.</title>
        <authorList>
            <person name="Anantharaman K."/>
            <person name="Brown C.T."/>
            <person name="Hug L.A."/>
            <person name="Sharon I."/>
            <person name="Castelle C.J."/>
            <person name="Probst A.J."/>
            <person name="Thomas B.C."/>
            <person name="Singh A."/>
            <person name="Wilkins M.J."/>
            <person name="Karaoz U."/>
            <person name="Brodie E.L."/>
            <person name="Williams K.H."/>
            <person name="Hubbard S.S."/>
            <person name="Banfield J.F."/>
        </authorList>
    </citation>
    <scope>NUCLEOTIDE SEQUENCE [LARGE SCALE GENOMIC DNA]</scope>
</reference>
<organism evidence="1 2">
    <name type="scientific">Candidatus Buchananbacteria bacterium RIFCSPHIGHO2_02_FULL_56_16</name>
    <dbReference type="NCBI Taxonomy" id="1797542"/>
    <lineage>
        <taxon>Bacteria</taxon>
        <taxon>Candidatus Buchananiibacteriota</taxon>
    </lineage>
</organism>
<accession>A0A1G1YDV2</accession>
<dbReference type="EMBL" id="MHIL01000037">
    <property type="protein sequence ID" value="OGY49996.1"/>
    <property type="molecule type" value="Genomic_DNA"/>
</dbReference>
<name>A0A1G1YDV2_9BACT</name>
<dbReference type="STRING" id="1797542.A3J59_00065"/>
<protein>
    <submittedName>
        <fullName evidence="1">Uncharacterized protein</fullName>
    </submittedName>
</protein>
<gene>
    <name evidence="1" type="ORF">A3J59_00065</name>
</gene>
<comment type="caution">
    <text evidence="1">The sequence shown here is derived from an EMBL/GenBank/DDBJ whole genome shotgun (WGS) entry which is preliminary data.</text>
</comment>
<proteinExistence type="predicted"/>
<evidence type="ECO:0000313" key="2">
    <source>
        <dbReference type="Proteomes" id="UP000177310"/>
    </source>
</evidence>
<evidence type="ECO:0000313" key="1">
    <source>
        <dbReference type="EMBL" id="OGY49996.1"/>
    </source>
</evidence>